<evidence type="ECO:0000313" key="2">
    <source>
        <dbReference type="EMBL" id="NLR91620.1"/>
    </source>
</evidence>
<gene>
    <name evidence="2" type="ORF">HGP29_10405</name>
</gene>
<feature type="region of interest" description="Disordered" evidence="1">
    <location>
        <begin position="34"/>
        <end position="53"/>
    </location>
</feature>
<organism evidence="2 3">
    <name type="scientific">Flammeovirga agarivorans</name>
    <dbReference type="NCBI Taxonomy" id="2726742"/>
    <lineage>
        <taxon>Bacteria</taxon>
        <taxon>Pseudomonadati</taxon>
        <taxon>Bacteroidota</taxon>
        <taxon>Cytophagia</taxon>
        <taxon>Cytophagales</taxon>
        <taxon>Flammeovirgaceae</taxon>
        <taxon>Flammeovirga</taxon>
    </lineage>
</organism>
<accession>A0A7X8SJX2</accession>
<dbReference type="Proteomes" id="UP000585050">
    <property type="component" value="Unassembled WGS sequence"/>
</dbReference>
<proteinExistence type="predicted"/>
<protein>
    <recommendedName>
        <fullName evidence="4">Lipoprotein</fullName>
    </recommendedName>
</protein>
<dbReference type="PROSITE" id="PS51257">
    <property type="entry name" value="PROKAR_LIPOPROTEIN"/>
    <property type="match status" value="1"/>
</dbReference>
<evidence type="ECO:0008006" key="4">
    <source>
        <dbReference type="Google" id="ProtNLM"/>
    </source>
</evidence>
<dbReference type="AlphaFoldDB" id="A0A7X8SJX2"/>
<name>A0A7X8SJX2_9BACT</name>
<dbReference type="EMBL" id="JABAIL010000003">
    <property type="protein sequence ID" value="NLR91620.1"/>
    <property type="molecule type" value="Genomic_DNA"/>
</dbReference>
<evidence type="ECO:0000313" key="3">
    <source>
        <dbReference type="Proteomes" id="UP000585050"/>
    </source>
</evidence>
<reference evidence="2 3" key="1">
    <citation type="submission" date="2020-04" db="EMBL/GenBank/DDBJ databases">
        <title>Flammeovirga sp. SR4, a novel species isolated from seawater.</title>
        <authorList>
            <person name="Wang X."/>
        </authorList>
    </citation>
    <scope>NUCLEOTIDE SEQUENCE [LARGE SCALE GENOMIC DNA]</scope>
    <source>
        <strain evidence="2 3">SR4</strain>
    </source>
</reference>
<evidence type="ECO:0000256" key="1">
    <source>
        <dbReference type="SAM" id="MobiDB-lite"/>
    </source>
</evidence>
<comment type="caution">
    <text evidence="2">The sequence shown here is derived from an EMBL/GenBank/DDBJ whole genome shotgun (WGS) entry which is preliminary data.</text>
</comment>
<keyword evidence="3" id="KW-1185">Reference proteome</keyword>
<dbReference type="RefSeq" id="WP_168882338.1">
    <property type="nucleotide sequence ID" value="NZ_JABAIL010000003.1"/>
</dbReference>
<sequence>MKNLILSSVITLSMLTLVSCNHDNDPVPQKPFISHQQVEKPSTKQTEASVKDSVVTKATTHQEYTLVEAKDVSTTTPANLTETEGVGNPLHLEEGTGIGMHSKYLQKEKSGVGEPVYMEEGVGEGTYAEYQEKVKEGVGDGLMYEPQTQSNHDLTGSLIEENGQPVDFVLIFSDHENMDVYVDYKPFDGNPDRQTVYRSVEHWETVSRISFMLDGNRYFYEK</sequence>